<evidence type="ECO:0000313" key="2">
    <source>
        <dbReference type="EMBL" id="NOT33562.1"/>
    </source>
</evidence>
<keyword evidence="1" id="KW-0812">Transmembrane</keyword>
<dbReference type="EMBL" id="JABFRW010000055">
    <property type="protein sequence ID" value="NOT33562.1"/>
    <property type="molecule type" value="Genomic_DNA"/>
</dbReference>
<dbReference type="Proteomes" id="UP000580839">
    <property type="component" value="Unassembled WGS sequence"/>
</dbReference>
<feature type="transmembrane region" description="Helical" evidence="1">
    <location>
        <begin position="6"/>
        <end position="24"/>
    </location>
</feature>
<dbReference type="AlphaFoldDB" id="A0A849SDV7"/>
<feature type="transmembrane region" description="Helical" evidence="1">
    <location>
        <begin position="124"/>
        <end position="143"/>
    </location>
</feature>
<reference evidence="2 3" key="1">
    <citation type="submission" date="2020-04" db="EMBL/GenBank/DDBJ databases">
        <title>Metagenomic profiling of ammonia- and methane-oxidizing microorganisms in a Dutch drinking water treatment plant.</title>
        <authorList>
            <person name="Poghosyan L."/>
            <person name="Leucker S."/>
        </authorList>
    </citation>
    <scope>NUCLEOTIDE SEQUENCE [LARGE SCALE GENOMIC DNA]</scope>
    <source>
        <strain evidence="2">S-RSF-IL-03</strain>
    </source>
</reference>
<dbReference type="InterPro" id="IPR018706">
    <property type="entry name" value="DUF2214_membrane"/>
</dbReference>
<gene>
    <name evidence="2" type="ORF">HOP12_05245</name>
</gene>
<protein>
    <submittedName>
        <fullName evidence="2">DUF2214 family protein</fullName>
    </submittedName>
</protein>
<dbReference type="Pfam" id="PF09980">
    <property type="entry name" value="DUF2214"/>
    <property type="match status" value="1"/>
</dbReference>
<keyword evidence="1" id="KW-0472">Membrane</keyword>
<comment type="caution">
    <text evidence="2">The sequence shown here is derived from an EMBL/GenBank/DDBJ whole genome shotgun (WGS) entry which is preliminary data.</text>
</comment>
<feature type="transmembrane region" description="Helical" evidence="1">
    <location>
        <begin position="45"/>
        <end position="63"/>
    </location>
</feature>
<sequence length="153" mass="16898">MLQWAFAALHLLAFGIGFGAIIGRQRALKGPLDDAGLKHVFAADAGWGIAAVLWIVTGLARLFMGTEKPTDYYWGNHLFWTKIALFVLIVALEIVPMMTLARWRRQRARKEAIDVKAAPLLARISHIQMWLSVLMVLAASAMARGFGLASRSP</sequence>
<organism evidence="2 3">
    <name type="scientific">Eiseniibacteriota bacterium</name>
    <dbReference type="NCBI Taxonomy" id="2212470"/>
    <lineage>
        <taxon>Bacteria</taxon>
        <taxon>Candidatus Eiseniibacteriota</taxon>
    </lineage>
</organism>
<keyword evidence="1" id="KW-1133">Transmembrane helix</keyword>
<accession>A0A849SDV7</accession>
<proteinExistence type="predicted"/>
<evidence type="ECO:0000256" key="1">
    <source>
        <dbReference type="SAM" id="Phobius"/>
    </source>
</evidence>
<evidence type="ECO:0000313" key="3">
    <source>
        <dbReference type="Proteomes" id="UP000580839"/>
    </source>
</evidence>
<name>A0A849SDV7_UNCEI</name>
<feature type="transmembrane region" description="Helical" evidence="1">
    <location>
        <begin position="83"/>
        <end position="103"/>
    </location>
</feature>